<dbReference type="FunFam" id="6.10.140.2220:FF:000009">
    <property type="entry name" value="Zinc finger MYND domain-containing protein 10"/>
    <property type="match status" value="1"/>
</dbReference>
<evidence type="ECO:0000256" key="1">
    <source>
        <dbReference type="ARBA" id="ARBA00004221"/>
    </source>
</evidence>
<dbReference type="SUPFAM" id="SSF144232">
    <property type="entry name" value="HIT/MYND zinc finger-like"/>
    <property type="match status" value="1"/>
</dbReference>
<evidence type="ECO:0000256" key="9">
    <source>
        <dbReference type="ARBA" id="ARBA00022833"/>
    </source>
</evidence>
<keyword evidence="7" id="KW-0479">Metal-binding</keyword>
<keyword evidence="10" id="KW-0472">Membrane</keyword>
<dbReference type="Proteomes" id="UP000694419">
    <property type="component" value="Unplaced"/>
</dbReference>
<organism evidence="17 18">
    <name type="scientific">Calidris pygmaea</name>
    <name type="common">Spoon-billed sandpiper</name>
    <dbReference type="NCBI Taxonomy" id="425635"/>
    <lineage>
        <taxon>Eukaryota</taxon>
        <taxon>Metazoa</taxon>
        <taxon>Chordata</taxon>
        <taxon>Craniata</taxon>
        <taxon>Vertebrata</taxon>
        <taxon>Euteleostomi</taxon>
        <taxon>Archelosauria</taxon>
        <taxon>Archosauria</taxon>
        <taxon>Dinosauria</taxon>
        <taxon>Saurischia</taxon>
        <taxon>Theropoda</taxon>
        <taxon>Coelurosauria</taxon>
        <taxon>Aves</taxon>
        <taxon>Neognathae</taxon>
        <taxon>Neoaves</taxon>
        <taxon>Charadriiformes</taxon>
        <taxon>Scolopacidae</taxon>
        <taxon>Calidris</taxon>
    </lineage>
</organism>
<dbReference type="PROSITE" id="PS01360">
    <property type="entry name" value="ZF_MYND_1"/>
    <property type="match status" value="1"/>
</dbReference>
<dbReference type="AlphaFoldDB" id="A0A8C3KCW6"/>
<evidence type="ECO:0000259" key="16">
    <source>
        <dbReference type="PROSITE" id="PS50865"/>
    </source>
</evidence>
<comment type="subcellular location">
    <subcellularLocation>
        <location evidence="1">Apical cell membrane</location>
    </subcellularLocation>
    <subcellularLocation>
        <location evidence="2">Cytoplasm</location>
        <location evidence="2">Cytoskeleton</location>
        <location evidence="2">Microtubule organizing center</location>
        <location evidence="2">Centrosome</location>
        <location evidence="2">Centriolar satellite</location>
    </subcellularLocation>
    <subcellularLocation>
        <location evidence="12">Dynein axonemal particle</location>
    </subcellularLocation>
</comment>
<keyword evidence="9" id="KW-0862">Zinc</keyword>
<evidence type="ECO:0000256" key="8">
    <source>
        <dbReference type="ARBA" id="ARBA00022771"/>
    </source>
</evidence>
<name>A0A8C3KCW6_9CHAR</name>
<accession>A0A8C3KCW6</accession>
<evidence type="ECO:0000256" key="2">
    <source>
        <dbReference type="ARBA" id="ARBA00004607"/>
    </source>
</evidence>
<evidence type="ECO:0000256" key="4">
    <source>
        <dbReference type="ARBA" id="ARBA00016317"/>
    </source>
</evidence>
<keyword evidence="18" id="KW-1185">Reference proteome</keyword>
<dbReference type="InterPro" id="IPR052298">
    <property type="entry name" value="ZMYND10"/>
</dbReference>
<evidence type="ECO:0000256" key="11">
    <source>
        <dbReference type="ARBA" id="ARBA00023212"/>
    </source>
</evidence>
<dbReference type="PANTHER" id="PTHR13244">
    <property type="entry name" value="ZINC FINGER MYND DOMAIN CONTAINING PROTEIN 10"/>
    <property type="match status" value="1"/>
</dbReference>
<dbReference type="GO" id="GO:0036158">
    <property type="term" value="P:outer dynein arm assembly"/>
    <property type="evidence" value="ECO:0007669"/>
    <property type="project" value="TreeGrafter"/>
</dbReference>
<evidence type="ECO:0000256" key="12">
    <source>
        <dbReference type="ARBA" id="ARBA00024190"/>
    </source>
</evidence>
<feature type="compositionally biased region" description="Low complexity" evidence="15">
    <location>
        <begin position="44"/>
        <end position="56"/>
    </location>
</feature>
<evidence type="ECO:0000256" key="5">
    <source>
        <dbReference type="ARBA" id="ARBA00022475"/>
    </source>
</evidence>
<dbReference type="Ensembl" id="ENSCPGT00000023834.1">
    <property type="protein sequence ID" value="ENSCPGP00000021773.1"/>
    <property type="gene ID" value="ENSCPGG00000015180.1"/>
</dbReference>
<evidence type="ECO:0000313" key="18">
    <source>
        <dbReference type="Proteomes" id="UP000694419"/>
    </source>
</evidence>
<evidence type="ECO:0000256" key="3">
    <source>
        <dbReference type="ARBA" id="ARBA00005373"/>
    </source>
</evidence>
<evidence type="ECO:0000256" key="7">
    <source>
        <dbReference type="ARBA" id="ARBA00022723"/>
    </source>
</evidence>
<evidence type="ECO:0000256" key="10">
    <source>
        <dbReference type="ARBA" id="ARBA00023136"/>
    </source>
</evidence>
<feature type="compositionally biased region" description="Polar residues" evidence="15">
    <location>
        <begin position="1"/>
        <end position="13"/>
    </location>
</feature>
<evidence type="ECO:0000256" key="6">
    <source>
        <dbReference type="ARBA" id="ARBA00022490"/>
    </source>
</evidence>
<dbReference type="PROSITE" id="PS50865">
    <property type="entry name" value="ZF_MYND_2"/>
    <property type="match status" value="1"/>
</dbReference>
<evidence type="ECO:0000256" key="14">
    <source>
        <dbReference type="PROSITE-ProRule" id="PRU00134"/>
    </source>
</evidence>
<comment type="function">
    <text evidence="13">Plays a role in axonemal structure organization and motility. Involved in axonemal pre-assembly of inner and outer dynein arms (IDA and ODA, respectively) for proper axoneme building for cilia motility. May act by indirectly regulating transcription of dynein proteins.</text>
</comment>
<keyword evidence="8 14" id="KW-0863">Zinc-finger</keyword>
<reference evidence="17" key="1">
    <citation type="submission" date="2025-08" db="UniProtKB">
        <authorList>
            <consortium name="Ensembl"/>
        </authorList>
    </citation>
    <scope>IDENTIFICATION</scope>
</reference>
<sequence>MSAWRTTPTSSCAGSDGGDGSRGPHRGPCVPPLLVPPTSHRVSRSAPPAAVAPPRRQGAPEDTPTRPAPPGGGRVSSSAPRCHSDNAAAMAGPAPLLPAEAEALVRELQGTELRDTGGQGWLRQHEYVEKLNMHAILSASAGQEQLLTELLVTYAKIPVLIGELISVEIWKHKIFPVLCRLEDFKPRSTFPIYVVLHHEASIINLLETVFFYKEICESAEDSILDLIDYCHRKLTLLAARSTNGQTVTATELRPEDLASPSSMQELQKQAETMEFEISLKALSVLRFITDQVESLPLSALTRMLNTHNLPCLLVALVEHCPWSCREAGKLKKFENGAWHVVPPEDQVKMTKLDGQVWLALLNLLLSPECRRKYHFDGFNKSQLLKLRAFLTDVLIDQLPNLVELQRFLSHLAVTEPAPPKKDLVLEQVPVIWDRILKKNAGKWEAIAKHQVKQFFSPTEEELKLQARRWAQTYSLDMMEALAPNKPRCGACGTEAAKRCSRCRNEWYCTRACQVQHWQKHKVACNLMAGEPRGEGEP</sequence>
<comment type="similarity">
    <text evidence="3">Belongs to the ZMYND10 family.</text>
</comment>
<feature type="region of interest" description="Disordered" evidence="15">
    <location>
        <begin position="1"/>
        <end position="90"/>
    </location>
</feature>
<dbReference type="InterPro" id="IPR002893">
    <property type="entry name" value="Znf_MYND"/>
</dbReference>
<dbReference type="GO" id="GO:0036159">
    <property type="term" value="P:inner dynein arm assembly"/>
    <property type="evidence" value="ECO:0007669"/>
    <property type="project" value="TreeGrafter"/>
</dbReference>
<evidence type="ECO:0000313" key="17">
    <source>
        <dbReference type="Ensembl" id="ENSCPGP00000021773.1"/>
    </source>
</evidence>
<evidence type="ECO:0000256" key="13">
    <source>
        <dbReference type="ARBA" id="ARBA00045527"/>
    </source>
</evidence>
<dbReference type="GO" id="GO:0008270">
    <property type="term" value="F:zinc ion binding"/>
    <property type="evidence" value="ECO:0007669"/>
    <property type="project" value="UniProtKB-KW"/>
</dbReference>
<dbReference type="GO" id="GO:0044458">
    <property type="term" value="P:motile cilium assembly"/>
    <property type="evidence" value="ECO:0007669"/>
    <property type="project" value="TreeGrafter"/>
</dbReference>
<proteinExistence type="inferred from homology"/>
<dbReference type="GO" id="GO:0016324">
    <property type="term" value="C:apical plasma membrane"/>
    <property type="evidence" value="ECO:0007669"/>
    <property type="project" value="UniProtKB-SubCell"/>
</dbReference>
<evidence type="ECO:0000256" key="15">
    <source>
        <dbReference type="SAM" id="MobiDB-lite"/>
    </source>
</evidence>
<keyword evidence="5" id="KW-1003">Cell membrane</keyword>
<dbReference type="Pfam" id="PF01753">
    <property type="entry name" value="zf-MYND"/>
    <property type="match status" value="1"/>
</dbReference>
<keyword evidence="6" id="KW-0963">Cytoplasm</keyword>
<dbReference type="Gene3D" id="6.10.140.2220">
    <property type="match status" value="1"/>
</dbReference>
<keyword evidence="11" id="KW-0206">Cytoskeleton</keyword>
<dbReference type="GO" id="GO:0034451">
    <property type="term" value="C:centriolar satellite"/>
    <property type="evidence" value="ECO:0007669"/>
    <property type="project" value="UniProtKB-SubCell"/>
</dbReference>
<reference evidence="17" key="2">
    <citation type="submission" date="2025-09" db="UniProtKB">
        <authorList>
            <consortium name="Ensembl"/>
        </authorList>
    </citation>
    <scope>IDENTIFICATION</scope>
</reference>
<dbReference type="GO" id="GO:0120293">
    <property type="term" value="C:dynein axonemal particle"/>
    <property type="evidence" value="ECO:0007669"/>
    <property type="project" value="UniProtKB-SubCell"/>
</dbReference>
<protein>
    <recommendedName>
        <fullName evidence="4">Zinc finger MYND domain-containing protein 10</fullName>
    </recommendedName>
</protein>
<feature type="domain" description="MYND-type" evidence="16">
    <location>
        <begin position="488"/>
        <end position="524"/>
    </location>
</feature>
<dbReference type="PANTHER" id="PTHR13244:SF7">
    <property type="entry name" value="ZINC FINGER MYND DOMAIN-CONTAINING PROTEIN 10"/>
    <property type="match status" value="1"/>
</dbReference>